<dbReference type="SMART" id="SM00421">
    <property type="entry name" value="HTH_LUXR"/>
    <property type="match status" value="1"/>
</dbReference>
<evidence type="ECO:0000256" key="2">
    <source>
        <dbReference type="ARBA" id="ARBA00023125"/>
    </source>
</evidence>
<keyword evidence="7" id="KW-1185">Reference proteome</keyword>
<gene>
    <name evidence="6" type="ORF">EV667_4514</name>
</gene>
<dbReference type="CDD" id="cd06170">
    <property type="entry name" value="LuxR_C_like"/>
    <property type="match status" value="1"/>
</dbReference>
<comment type="caution">
    <text evidence="6">The sequence shown here is derived from an EMBL/GenBank/DDBJ whole genome shotgun (WGS) entry which is preliminary data.</text>
</comment>
<proteinExistence type="predicted"/>
<evidence type="ECO:0000259" key="5">
    <source>
        <dbReference type="PROSITE" id="PS50043"/>
    </source>
</evidence>
<dbReference type="OrthoDB" id="343383at2"/>
<evidence type="ECO:0000256" key="4">
    <source>
        <dbReference type="SAM" id="MobiDB-lite"/>
    </source>
</evidence>
<sequence length="295" mass="32787">MLTDAAQQGAPRAADRGQSARLALSSRSFSGIVDQLGTDDFHRTLRAALYELTGFNSCIILSFSAAEAPIVLEHCSTIQPDRFRHCYMKEAYRLDPFYTAAVQGMTIGVSRCKEIFAYDFTSSAYHNTYYKDVPLVDEIGILCPVTELQTIHISLGRCTGAPRFDQSVLDDLHAAEPLLASLVRKHALLRPDLCSRDMQLQADKSEAFGTSWLRRFNATRREVEVAELVLRGHTNASIACVLGISEDTVKVHRKRLYVKLNISSQAELFMKHMNSSACEEPRAPTAHANPNGRGH</sequence>
<dbReference type="GO" id="GO:0006355">
    <property type="term" value="P:regulation of DNA-templated transcription"/>
    <property type="evidence" value="ECO:0007669"/>
    <property type="project" value="InterPro"/>
</dbReference>
<keyword evidence="1" id="KW-0805">Transcription regulation</keyword>
<dbReference type="PRINTS" id="PR00038">
    <property type="entry name" value="HTHLUXR"/>
</dbReference>
<dbReference type="AlphaFoldDB" id="A0A4V2PGF0"/>
<dbReference type="Proteomes" id="UP000295030">
    <property type="component" value="Unassembled WGS sequence"/>
</dbReference>
<name>A0A4V2PGF0_ANCAQ</name>
<keyword evidence="2" id="KW-0238">DNA-binding</keyword>
<dbReference type="PANTHER" id="PTHR44688:SF16">
    <property type="entry name" value="DNA-BINDING TRANSCRIPTIONAL ACTIVATOR DEVR_DOSR"/>
    <property type="match status" value="1"/>
</dbReference>
<dbReference type="PANTHER" id="PTHR44688">
    <property type="entry name" value="DNA-BINDING TRANSCRIPTIONAL ACTIVATOR DEVR_DOSR"/>
    <property type="match status" value="1"/>
</dbReference>
<dbReference type="RefSeq" id="WP_131837522.1">
    <property type="nucleotide sequence ID" value="NZ_SMFY01000008.1"/>
</dbReference>
<organism evidence="6 7">
    <name type="scientific">Ancylobacter aquaticus</name>
    <dbReference type="NCBI Taxonomy" id="100"/>
    <lineage>
        <taxon>Bacteria</taxon>
        <taxon>Pseudomonadati</taxon>
        <taxon>Pseudomonadota</taxon>
        <taxon>Alphaproteobacteria</taxon>
        <taxon>Hyphomicrobiales</taxon>
        <taxon>Xanthobacteraceae</taxon>
        <taxon>Ancylobacter</taxon>
    </lineage>
</organism>
<dbReference type="InterPro" id="IPR036388">
    <property type="entry name" value="WH-like_DNA-bd_sf"/>
</dbReference>
<feature type="domain" description="HTH luxR-type" evidence="5">
    <location>
        <begin position="206"/>
        <end position="276"/>
    </location>
</feature>
<dbReference type="InterPro" id="IPR000792">
    <property type="entry name" value="Tscrpt_reg_LuxR_C"/>
</dbReference>
<dbReference type="SUPFAM" id="SSF46894">
    <property type="entry name" value="C-terminal effector domain of the bipartite response regulators"/>
    <property type="match status" value="1"/>
</dbReference>
<dbReference type="GO" id="GO:0003677">
    <property type="term" value="F:DNA binding"/>
    <property type="evidence" value="ECO:0007669"/>
    <property type="project" value="UniProtKB-KW"/>
</dbReference>
<evidence type="ECO:0000313" key="7">
    <source>
        <dbReference type="Proteomes" id="UP000295030"/>
    </source>
</evidence>
<reference evidence="6 7" key="1">
    <citation type="submission" date="2019-03" db="EMBL/GenBank/DDBJ databases">
        <title>Genomic Encyclopedia of Type Strains, Phase IV (KMG-IV): sequencing the most valuable type-strain genomes for metagenomic binning, comparative biology and taxonomic classification.</title>
        <authorList>
            <person name="Goeker M."/>
        </authorList>
    </citation>
    <scope>NUCLEOTIDE SEQUENCE [LARGE SCALE GENOMIC DNA]</scope>
    <source>
        <strain evidence="6 7">DSM 101</strain>
    </source>
</reference>
<dbReference type="Gene3D" id="1.10.10.10">
    <property type="entry name" value="Winged helix-like DNA-binding domain superfamily/Winged helix DNA-binding domain"/>
    <property type="match status" value="1"/>
</dbReference>
<evidence type="ECO:0000256" key="1">
    <source>
        <dbReference type="ARBA" id="ARBA00023015"/>
    </source>
</evidence>
<dbReference type="Pfam" id="PF00196">
    <property type="entry name" value="GerE"/>
    <property type="match status" value="1"/>
</dbReference>
<dbReference type="EMBL" id="SMFY01000008">
    <property type="protein sequence ID" value="TCK16616.1"/>
    <property type="molecule type" value="Genomic_DNA"/>
</dbReference>
<keyword evidence="3" id="KW-0804">Transcription</keyword>
<dbReference type="PROSITE" id="PS50043">
    <property type="entry name" value="HTH_LUXR_2"/>
    <property type="match status" value="1"/>
</dbReference>
<accession>A0A4V2PGF0</accession>
<feature type="region of interest" description="Disordered" evidence="4">
    <location>
        <begin position="275"/>
        <end position="295"/>
    </location>
</feature>
<evidence type="ECO:0000313" key="6">
    <source>
        <dbReference type="EMBL" id="TCK16616.1"/>
    </source>
</evidence>
<protein>
    <submittedName>
        <fullName evidence="6">LuxR family transcriptional regulator</fullName>
    </submittedName>
</protein>
<dbReference type="PROSITE" id="PS00622">
    <property type="entry name" value="HTH_LUXR_1"/>
    <property type="match status" value="1"/>
</dbReference>
<evidence type="ECO:0000256" key="3">
    <source>
        <dbReference type="ARBA" id="ARBA00023163"/>
    </source>
</evidence>
<dbReference type="InterPro" id="IPR016032">
    <property type="entry name" value="Sig_transdc_resp-reg_C-effctor"/>
</dbReference>